<reference evidence="2 3" key="1">
    <citation type="submission" date="2016-09" db="EMBL/GenBank/DDBJ databases">
        <title>Desulfuribacillus arsenicus sp. nov., an obligately anaerobic, dissimilatory arsenic- and antimonate-reducing bacterium isolated from anoxic sediments.</title>
        <authorList>
            <person name="Abin C.A."/>
            <person name="Hollibaugh J.T."/>
        </authorList>
    </citation>
    <scope>NUCLEOTIDE SEQUENCE [LARGE SCALE GENOMIC DNA]</scope>
    <source>
        <strain evidence="2 3">MLFW-2</strain>
    </source>
</reference>
<protein>
    <submittedName>
        <fullName evidence="2">Uncharacterized protein</fullName>
    </submittedName>
</protein>
<evidence type="ECO:0000313" key="2">
    <source>
        <dbReference type="EMBL" id="OEH86589.1"/>
    </source>
</evidence>
<feature type="transmembrane region" description="Helical" evidence="1">
    <location>
        <begin position="34"/>
        <end position="55"/>
    </location>
</feature>
<evidence type="ECO:0000256" key="1">
    <source>
        <dbReference type="SAM" id="Phobius"/>
    </source>
</evidence>
<name>A0A1E5L9B8_9FIRM</name>
<proteinExistence type="predicted"/>
<dbReference type="AlphaFoldDB" id="A0A1E5L9B8"/>
<comment type="caution">
    <text evidence="2">The sequence shown here is derived from an EMBL/GenBank/DDBJ whole genome shotgun (WGS) entry which is preliminary data.</text>
</comment>
<dbReference type="STRING" id="1390249.BHU72_10025"/>
<keyword evidence="3" id="KW-1185">Reference proteome</keyword>
<sequence>MVCRNVIYANAGKSKQIANRKEIERKLIVSMKSIAFMVIRVLSICFIVLGFRYLGNVVTISLPSFMGMYDPNFNRILASLSIPVIVVFVFGIILWIFAERISSYLVLKEAKEEPTNIDIEKIEPIAYSILGVLLLVFSIPEQIRYISQIAMMDKEFMNIPQIHWPIYSSIVVEAIKIMLGLLLLLQANSIKKLVKKLREIGT</sequence>
<feature type="transmembrane region" description="Helical" evidence="1">
    <location>
        <begin position="75"/>
        <end position="98"/>
    </location>
</feature>
<feature type="transmembrane region" description="Helical" evidence="1">
    <location>
        <begin position="166"/>
        <end position="185"/>
    </location>
</feature>
<gene>
    <name evidence="2" type="ORF">BHU72_10025</name>
</gene>
<dbReference type="Proteomes" id="UP000095255">
    <property type="component" value="Unassembled WGS sequence"/>
</dbReference>
<organism evidence="2 3">
    <name type="scientific">Desulfuribacillus stibiiarsenatis</name>
    <dbReference type="NCBI Taxonomy" id="1390249"/>
    <lineage>
        <taxon>Bacteria</taxon>
        <taxon>Bacillati</taxon>
        <taxon>Bacillota</taxon>
        <taxon>Desulfuribacillia</taxon>
        <taxon>Desulfuribacillales</taxon>
        <taxon>Desulfuribacillaceae</taxon>
        <taxon>Desulfuribacillus</taxon>
    </lineage>
</organism>
<keyword evidence="1" id="KW-0472">Membrane</keyword>
<dbReference type="EMBL" id="MJAT01000002">
    <property type="protein sequence ID" value="OEH86589.1"/>
    <property type="molecule type" value="Genomic_DNA"/>
</dbReference>
<keyword evidence="1" id="KW-1133">Transmembrane helix</keyword>
<keyword evidence="1" id="KW-0812">Transmembrane</keyword>
<accession>A0A1E5L9B8</accession>
<evidence type="ECO:0000313" key="3">
    <source>
        <dbReference type="Proteomes" id="UP000095255"/>
    </source>
</evidence>
<feature type="transmembrane region" description="Helical" evidence="1">
    <location>
        <begin position="125"/>
        <end position="146"/>
    </location>
</feature>